<feature type="transmembrane region" description="Helical" evidence="9">
    <location>
        <begin position="39"/>
        <end position="58"/>
    </location>
</feature>
<dbReference type="GO" id="GO:0004497">
    <property type="term" value="F:monooxygenase activity"/>
    <property type="evidence" value="ECO:0007669"/>
    <property type="project" value="UniProtKB-ARBA"/>
</dbReference>
<dbReference type="SUPFAM" id="SSF50022">
    <property type="entry name" value="ISP domain"/>
    <property type="match status" value="1"/>
</dbReference>
<feature type="transmembrane region" description="Helical" evidence="9">
    <location>
        <begin position="12"/>
        <end position="33"/>
    </location>
</feature>
<evidence type="ECO:0000256" key="4">
    <source>
        <dbReference type="ARBA" id="ARBA00022723"/>
    </source>
</evidence>
<dbReference type="GO" id="GO:0051537">
    <property type="term" value="F:2 iron, 2 sulfur cluster binding"/>
    <property type="evidence" value="ECO:0007669"/>
    <property type="project" value="UniProtKB-KW"/>
</dbReference>
<organism evidence="11 12">
    <name type="scientific">Phytoactinopolyspora halotolerans</name>
    <dbReference type="NCBI Taxonomy" id="1981512"/>
    <lineage>
        <taxon>Bacteria</taxon>
        <taxon>Bacillati</taxon>
        <taxon>Actinomycetota</taxon>
        <taxon>Actinomycetes</taxon>
        <taxon>Jiangellales</taxon>
        <taxon>Jiangellaceae</taxon>
        <taxon>Phytoactinopolyspora</taxon>
    </lineage>
</organism>
<dbReference type="AlphaFoldDB" id="A0A6L9SBX0"/>
<dbReference type="PANTHER" id="PTHR10134">
    <property type="entry name" value="CYTOCHROME B-C1 COMPLEX SUBUNIT RIESKE, MITOCHONDRIAL"/>
    <property type="match status" value="1"/>
</dbReference>
<keyword evidence="9" id="KW-0472">Membrane</keyword>
<keyword evidence="9" id="KW-1133">Transmembrane helix</keyword>
<evidence type="ECO:0000256" key="6">
    <source>
        <dbReference type="ARBA" id="ARBA00023014"/>
    </source>
</evidence>
<protein>
    <recommendedName>
        <fullName evidence="2">Cytochrome bc1 complex Rieske iron-sulfur subunit</fullName>
    </recommendedName>
    <alternativeName>
        <fullName evidence="8">Cytochrome bc1 reductase complex subunit QcrA</fullName>
    </alternativeName>
</protein>
<evidence type="ECO:0000256" key="2">
    <source>
        <dbReference type="ARBA" id="ARBA00015816"/>
    </source>
</evidence>
<dbReference type="GO" id="GO:0046872">
    <property type="term" value="F:metal ion binding"/>
    <property type="evidence" value="ECO:0007669"/>
    <property type="project" value="UniProtKB-KW"/>
</dbReference>
<keyword evidence="9" id="KW-0812">Transmembrane</keyword>
<evidence type="ECO:0000256" key="7">
    <source>
        <dbReference type="ARBA" id="ARBA00023157"/>
    </source>
</evidence>
<dbReference type="GO" id="GO:0016705">
    <property type="term" value="F:oxidoreductase activity, acting on paired donors, with incorporation or reduction of molecular oxygen"/>
    <property type="evidence" value="ECO:0007669"/>
    <property type="project" value="UniProtKB-ARBA"/>
</dbReference>
<keyword evidence="5" id="KW-0408">Iron</keyword>
<evidence type="ECO:0000256" key="9">
    <source>
        <dbReference type="SAM" id="Phobius"/>
    </source>
</evidence>
<keyword evidence="6" id="KW-0411">Iron-sulfur</keyword>
<dbReference type="Gene3D" id="2.102.10.10">
    <property type="entry name" value="Rieske [2Fe-2S] iron-sulphur domain"/>
    <property type="match status" value="1"/>
</dbReference>
<proteinExistence type="predicted"/>
<keyword evidence="12" id="KW-1185">Reference proteome</keyword>
<evidence type="ECO:0000313" key="11">
    <source>
        <dbReference type="EMBL" id="NEE02028.1"/>
    </source>
</evidence>
<accession>A0A6L9SBX0</accession>
<evidence type="ECO:0000256" key="3">
    <source>
        <dbReference type="ARBA" id="ARBA00022714"/>
    </source>
</evidence>
<keyword evidence="4" id="KW-0479">Metal-binding</keyword>
<feature type="domain" description="Rieske" evidence="10">
    <location>
        <begin position="176"/>
        <end position="267"/>
    </location>
</feature>
<dbReference type="InterPro" id="IPR014349">
    <property type="entry name" value="Rieske_Fe-S_prot"/>
</dbReference>
<reference evidence="11 12" key="1">
    <citation type="submission" date="2020-02" db="EMBL/GenBank/DDBJ databases">
        <authorList>
            <person name="Li X.-J."/>
            <person name="Han X.-M."/>
        </authorList>
    </citation>
    <scope>NUCLEOTIDE SEQUENCE [LARGE SCALE GENOMIC DNA]</scope>
    <source>
        <strain evidence="11 12">CCTCC AB 2017055</strain>
    </source>
</reference>
<evidence type="ECO:0000313" key="12">
    <source>
        <dbReference type="Proteomes" id="UP000475214"/>
    </source>
</evidence>
<dbReference type="Pfam" id="PF00355">
    <property type="entry name" value="Rieske"/>
    <property type="match status" value="1"/>
</dbReference>
<gene>
    <name evidence="11" type="ORF">G1H10_17780</name>
</gene>
<evidence type="ECO:0000259" key="10">
    <source>
        <dbReference type="PROSITE" id="PS51296"/>
    </source>
</evidence>
<sequence length="284" mass="29679">MTGSRDRQGYGAITAAFGITALAGAGFAVVYALDAGVRLQGLTLLVAFGSLAIGFGLWSRRHMPEGMFVEEHPVTVSSPDERRALYSAVDRAHAPLITTPWPRRMLLTGLGTLGAALLFPIRSMFTGPEPNSSLSSTPWRAGALVVREDGSPVRPGDLDVDSMLTVYPEGYTHAGDTAVALVRLRPEQLALDAAALAGTVNGVVAYSKLCTHAGCPVGQFVPTTAQLMCPCHQSLFDVPDGAVPVAGPAARPLPQLPIGVDDAGMLIALDGFSEPVGPGYWTTT</sequence>
<dbReference type="RefSeq" id="WP_163740213.1">
    <property type="nucleotide sequence ID" value="NZ_JAAGOA010000012.1"/>
</dbReference>
<dbReference type="Proteomes" id="UP000475214">
    <property type="component" value="Unassembled WGS sequence"/>
</dbReference>
<keyword evidence="3" id="KW-0001">2Fe-2S</keyword>
<evidence type="ECO:0000256" key="1">
    <source>
        <dbReference type="ARBA" id="ARBA00002494"/>
    </source>
</evidence>
<keyword evidence="7" id="KW-1015">Disulfide bond</keyword>
<comment type="function">
    <text evidence="1">Iron-sulfur subunit of the cytochrome bc1 complex, an essential component of the respiratory electron transport chain required for ATP synthesis. The bc1 complex catalyzes the oxidation of menaquinol and the reduction of cytochrome c in the respiratory chain. The bc1 complex operates through a Q-cycle mechanism that couples electron transfer to generation of the proton gradient that drives ATP synthesis.</text>
</comment>
<evidence type="ECO:0000256" key="5">
    <source>
        <dbReference type="ARBA" id="ARBA00023004"/>
    </source>
</evidence>
<dbReference type="PROSITE" id="PS51296">
    <property type="entry name" value="RIESKE"/>
    <property type="match status" value="1"/>
</dbReference>
<dbReference type="CDD" id="cd03467">
    <property type="entry name" value="Rieske"/>
    <property type="match status" value="1"/>
</dbReference>
<dbReference type="InterPro" id="IPR017941">
    <property type="entry name" value="Rieske_2Fe-2S"/>
</dbReference>
<dbReference type="EMBL" id="JAAGOA010000012">
    <property type="protein sequence ID" value="NEE02028.1"/>
    <property type="molecule type" value="Genomic_DNA"/>
</dbReference>
<evidence type="ECO:0000256" key="8">
    <source>
        <dbReference type="ARBA" id="ARBA00029586"/>
    </source>
</evidence>
<name>A0A6L9SBX0_9ACTN</name>
<comment type="caution">
    <text evidence="11">The sequence shown here is derived from an EMBL/GenBank/DDBJ whole genome shotgun (WGS) entry which is preliminary data.</text>
</comment>
<dbReference type="InterPro" id="IPR036922">
    <property type="entry name" value="Rieske_2Fe-2S_sf"/>
</dbReference>